<reference evidence="2" key="1">
    <citation type="submission" date="2023-06" db="EMBL/GenBank/DDBJ databases">
        <authorList>
            <consortium name="Lawrence Berkeley National Laboratory"/>
            <person name="Ahrendt S."/>
            <person name="Sahu N."/>
            <person name="Indic B."/>
            <person name="Wong-Bajracharya J."/>
            <person name="Merenyi Z."/>
            <person name="Ke H.-M."/>
            <person name="Monk M."/>
            <person name="Kocsube S."/>
            <person name="Drula E."/>
            <person name="Lipzen A."/>
            <person name="Balint B."/>
            <person name="Henrissat B."/>
            <person name="Andreopoulos B."/>
            <person name="Martin F.M."/>
            <person name="Harder C.B."/>
            <person name="Rigling D."/>
            <person name="Ford K.L."/>
            <person name="Foster G.D."/>
            <person name="Pangilinan J."/>
            <person name="Papanicolaou A."/>
            <person name="Barry K."/>
            <person name="LaButti K."/>
            <person name="Viragh M."/>
            <person name="Koriabine M."/>
            <person name="Yan M."/>
            <person name="Riley R."/>
            <person name="Champramary S."/>
            <person name="Plett K.L."/>
            <person name="Tsai I.J."/>
            <person name="Slot J."/>
            <person name="Sipos G."/>
            <person name="Plett J."/>
            <person name="Nagy L.G."/>
            <person name="Grigoriev I.V."/>
        </authorList>
    </citation>
    <scope>NUCLEOTIDE SEQUENCE</scope>
    <source>
        <strain evidence="2">CCBAS 213</strain>
    </source>
</reference>
<sequence>MTKAKPTAEKRVAEAQGGSPSKRTRSNDVGANETDSNSTLSNVSTLSDETAVKSPPPSPSKAVVNFAETGVQLPVGVTILQGVGSAVIDVSSGVRGPVPVISMRSHCPGNLTKIKRILNLYILMPSYGRLHNIYTADPKDFQLNPVGRDPTKPKGWHIGNCHSESKTVSFYITGRVVKSVLSVSDETKSISIVTIERFWPRVAAFLATTINVDVLCVPVKDGGVSH</sequence>
<feature type="region of interest" description="Disordered" evidence="1">
    <location>
        <begin position="1"/>
        <end position="60"/>
    </location>
</feature>
<accession>A0AA39J2X3</accession>
<protein>
    <submittedName>
        <fullName evidence="2">Uncharacterized protein</fullName>
    </submittedName>
</protein>
<organism evidence="2 3">
    <name type="scientific">Armillaria tabescens</name>
    <name type="common">Ringless honey mushroom</name>
    <name type="synonym">Agaricus tabescens</name>
    <dbReference type="NCBI Taxonomy" id="1929756"/>
    <lineage>
        <taxon>Eukaryota</taxon>
        <taxon>Fungi</taxon>
        <taxon>Dikarya</taxon>
        <taxon>Basidiomycota</taxon>
        <taxon>Agaricomycotina</taxon>
        <taxon>Agaricomycetes</taxon>
        <taxon>Agaricomycetidae</taxon>
        <taxon>Agaricales</taxon>
        <taxon>Marasmiineae</taxon>
        <taxon>Physalacriaceae</taxon>
        <taxon>Desarmillaria</taxon>
    </lineage>
</organism>
<dbReference type="AlphaFoldDB" id="A0AA39J2X3"/>
<comment type="caution">
    <text evidence="2">The sequence shown here is derived from an EMBL/GenBank/DDBJ whole genome shotgun (WGS) entry which is preliminary data.</text>
</comment>
<proteinExistence type="predicted"/>
<dbReference type="Proteomes" id="UP001175211">
    <property type="component" value="Unassembled WGS sequence"/>
</dbReference>
<evidence type="ECO:0000313" key="3">
    <source>
        <dbReference type="Proteomes" id="UP001175211"/>
    </source>
</evidence>
<dbReference type="EMBL" id="JAUEPS010000162">
    <property type="protein sequence ID" value="KAK0435098.1"/>
    <property type="molecule type" value="Genomic_DNA"/>
</dbReference>
<evidence type="ECO:0000313" key="2">
    <source>
        <dbReference type="EMBL" id="KAK0435098.1"/>
    </source>
</evidence>
<dbReference type="GeneID" id="85362301"/>
<name>A0AA39J2X3_ARMTA</name>
<evidence type="ECO:0000256" key="1">
    <source>
        <dbReference type="SAM" id="MobiDB-lite"/>
    </source>
</evidence>
<dbReference type="RefSeq" id="XP_060321886.1">
    <property type="nucleotide sequence ID" value="XM_060478753.1"/>
</dbReference>
<keyword evidence="3" id="KW-1185">Reference proteome</keyword>
<gene>
    <name evidence="2" type="ORF">EV420DRAFT_1653477</name>
</gene>
<feature type="compositionally biased region" description="Low complexity" evidence="1">
    <location>
        <begin position="35"/>
        <end position="48"/>
    </location>
</feature>
<feature type="compositionally biased region" description="Basic and acidic residues" evidence="1">
    <location>
        <begin position="1"/>
        <end position="13"/>
    </location>
</feature>